<gene>
    <name evidence="3" type="ORF">GCM10023235_32530</name>
</gene>
<dbReference type="Proteomes" id="UP001501752">
    <property type="component" value="Unassembled WGS sequence"/>
</dbReference>
<name>A0ABP9DNF7_9ACTN</name>
<evidence type="ECO:0000313" key="4">
    <source>
        <dbReference type="Proteomes" id="UP001501752"/>
    </source>
</evidence>
<proteinExistence type="predicted"/>
<keyword evidence="2" id="KW-0472">Membrane</keyword>
<keyword evidence="4" id="KW-1185">Reference proteome</keyword>
<feature type="compositionally biased region" description="Basic and acidic residues" evidence="1">
    <location>
        <begin position="1"/>
        <end position="12"/>
    </location>
</feature>
<feature type="region of interest" description="Disordered" evidence="1">
    <location>
        <begin position="1"/>
        <end position="36"/>
    </location>
</feature>
<evidence type="ECO:0000256" key="2">
    <source>
        <dbReference type="SAM" id="Phobius"/>
    </source>
</evidence>
<dbReference type="RefSeq" id="WP_345697556.1">
    <property type="nucleotide sequence ID" value="NZ_BAABIS010000001.1"/>
</dbReference>
<comment type="caution">
    <text evidence="3">The sequence shown here is derived from an EMBL/GenBank/DDBJ whole genome shotgun (WGS) entry which is preliminary data.</text>
</comment>
<keyword evidence="2" id="KW-0812">Transmembrane</keyword>
<feature type="transmembrane region" description="Helical" evidence="2">
    <location>
        <begin position="39"/>
        <end position="61"/>
    </location>
</feature>
<dbReference type="EMBL" id="BAABIS010000001">
    <property type="protein sequence ID" value="GAA4852835.1"/>
    <property type="molecule type" value="Genomic_DNA"/>
</dbReference>
<evidence type="ECO:0000313" key="3">
    <source>
        <dbReference type="EMBL" id="GAA4852835.1"/>
    </source>
</evidence>
<organism evidence="3 4">
    <name type="scientific">Kitasatospora terrestris</name>
    <dbReference type="NCBI Taxonomy" id="258051"/>
    <lineage>
        <taxon>Bacteria</taxon>
        <taxon>Bacillati</taxon>
        <taxon>Actinomycetota</taxon>
        <taxon>Actinomycetes</taxon>
        <taxon>Kitasatosporales</taxon>
        <taxon>Streptomycetaceae</taxon>
        <taxon>Kitasatospora</taxon>
    </lineage>
</organism>
<evidence type="ECO:0000256" key="1">
    <source>
        <dbReference type="SAM" id="MobiDB-lite"/>
    </source>
</evidence>
<accession>A0ABP9DNF7</accession>
<reference evidence="4" key="1">
    <citation type="journal article" date="2019" name="Int. J. Syst. Evol. Microbiol.">
        <title>The Global Catalogue of Microorganisms (GCM) 10K type strain sequencing project: providing services to taxonomists for standard genome sequencing and annotation.</title>
        <authorList>
            <consortium name="The Broad Institute Genomics Platform"/>
            <consortium name="The Broad Institute Genome Sequencing Center for Infectious Disease"/>
            <person name="Wu L."/>
            <person name="Ma J."/>
        </authorList>
    </citation>
    <scope>NUCLEOTIDE SEQUENCE [LARGE SCALE GENOMIC DNA]</scope>
    <source>
        <strain evidence="4">JCM 13006</strain>
    </source>
</reference>
<keyword evidence="2" id="KW-1133">Transmembrane helix</keyword>
<protein>
    <recommendedName>
        <fullName evidence="5">Lipoprotein</fullName>
    </recommendedName>
</protein>
<feature type="compositionally biased region" description="Basic residues" evidence="1">
    <location>
        <begin position="25"/>
        <end position="36"/>
    </location>
</feature>
<sequence>MSESARTVERSADLPADPPAPRTAARPRRRRPTGNGRRLRLAAAVLAAAVAVVGVCSLEPVRTVLEQSFTKQQTPFAELYFTASPTFEGATVVVPLALNDHGTGAKSYEVKVTLESADGKAVATTSVPLVPHEGAPVPIVVRLDAKGEVSVVRVSLPGHPQKLHYRFGSAQIKGKP</sequence>
<evidence type="ECO:0008006" key="5">
    <source>
        <dbReference type="Google" id="ProtNLM"/>
    </source>
</evidence>